<comment type="similarity">
    <text evidence="1 5">Belongs to the class-II aminoacyl-tRNA synthetase family.</text>
</comment>
<dbReference type="AlphaFoldDB" id="A0A2M7BU94"/>
<evidence type="ECO:0000256" key="1">
    <source>
        <dbReference type="ARBA" id="ARBA00008226"/>
    </source>
</evidence>
<name>A0A2M7BU94_9BACT</name>
<dbReference type="EMBL" id="PEUX01000044">
    <property type="protein sequence ID" value="PIV10136.1"/>
    <property type="molecule type" value="Genomic_DNA"/>
</dbReference>
<dbReference type="GO" id="GO:0006427">
    <property type="term" value="P:histidyl-tRNA aminoacylation"/>
    <property type="evidence" value="ECO:0007669"/>
    <property type="project" value="UniProtKB-UniRule"/>
</dbReference>
<feature type="binding site" evidence="6">
    <location>
        <begin position="281"/>
        <end position="282"/>
    </location>
    <ligand>
        <name>L-histidine</name>
        <dbReference type="ChEBI" id="CHEBI:57595"/>
    </ligand>
</feature>
<accession>A0A2M7BU94</accession>
<organism evidence="9 10">
    <name type="scientific">Candidatus Portnoybacteria bacterium CG03_land_8_20_14_0_80_41_10</name>
    <dbReference type="NCBI Taxonomy" id="1974808"/>
    <lineage>
        <taxon>Bacteria</taxon>
        <taxon>Candidatus Portnoyibacteriota</taxon>
    </lineage>
</organism>
<feature type="binding site" evidence="6">
    <location>
        <position position="146"/>
    </location>
    <ligand>
        <name>L-histidine</name>
        <dbReference type="ChEBI" id="CHEBI:57595"/>
    </ligand>
</feature>
<dbReference type="Proteomes" id="UP000229894">
    <property type="component" value="Unassembled WGS sequence"/>
</dbReference>
<dbReference type="Pfam" id="PF03129">
    <property type="entry name" value="HGTP_anticodon"/>
    <property type="match status" value="1"/>
</dbReference>
<reference evidence="10" key="1">
    <citation type="submission" date="2017-09" db="EMBL/GenBank/DDBJ databases">
        <title>Depth-based differentiation of microbial function through sediment-hosted aquifers and enrichment of novel symbionts in the deep terrestrial subsurface.</title>
        <authorList>
            <person name="Probst A.J."/>
            <person name="Ladd B."/>
            <person name="Jarett J.K."/>
            <person name="Geller-Mcgrath D.E."/>
            <person name="Sieber C.M.K."/>
            <person name="Emerson J.B."/>
            <person name="Anantharaman K."/>
            <person name="Thomas B.C."/>
            <person name="Malmstrom R."/>
            <person name="Stieglmeier M."/>
            <person name="Klingl A."/>
            <person name="Woyke T."/>
            <person name="Ryan C.M."/>
            <person name="Banfield J.F."/>
        </authorList>
    </citation>
    <scope>NUCLEOTIDE SEQUENCE [LARGE SCALE GENOMIC DNA]</scope>
</reference>
<keyword evidence="2 5" id="KW-0547">Nucleotide-binding</keyword>
<dbReference type="EC" id="6.1.1.21" evidence="5"/>
<feature type="binding site" evidence="6">
    <location>
        <position position="132"/>
    </location>
    <ligand>
        <name>L-histidine</name>
        <dbReference type="ChEBI" id="CHEBI:57595"/>
    </ligand>
</feature>
<dbReference type="CDD" id="cd00773">
    <property type="entry name" value="HisRS-like_core"/>
    <property type="match status" value="1"/>
</dbReference>
<comment type="subunit">
    <text evidence="5">Homodimer.</text>
</comment>
<dbReference type="HAMAP" id="MF_00127">
    <property type="entry name" value="His_tRNA_synth"/>
    <property type="match status" value="1"/>
</dbReference>
<dbReference type="Gene3D" id="3.40.50.800">
    <property type="entry name" value="Anticodon-binding domain"/>
    <property type="match status" value="1"/>
</dbReference>
<dbReference type="GO" id="GO:0005524">
    <property type="term" value="F:ATP binding"/>
    <property type="evidence" value="ECO:0007669"/>
    <property type="project" value="UniProtKB-UniRule"/>
</dbReference>
<evidence type="ECO:0000256" key="4">
    <source>
        <dbReference type="ARBA" id="ARBA00047639"/>
    </source>
</evidence>
<evidence type="ECO:0000256" key="2">
    <source>
        <dbReference type="ARBA" id="ARBA00022741"/>
    </source>
</evidence>
<protein>
    <recommendedName>
        <fullName evidence="5">Histidine--tRNA ligase</fullName>
        <ecNumber evidence="5">6.1.1.21</ecNumber>
    </recommendedName>
    <alternativeName>
        <fullName evidence="5">Histidyl-tRNA synthetase</fullName>
        <shortName evidence="5">HisRS</shortName>
    </alternativeName>
</protein>
<evidence type="ECO:0000313" key="10">
    <source>
        <dbReference type="Proteomes" id="UP000229894"/>
    </source>
</evidence>
<dbReference type="SUPFAM" id="SSF55681">
    <property type="entry name" value="Class II aaRS and biotin synthetases"/>
    <property type="match status" value="1"/>
</dbReference>
<dbReference type="Pfam" id="PF13393">
    <property type="entry name" value="tRNA-synt_His"/>
    <property type="match status" value="1"/>
</dbReference>
<dbReference type="Gene3D" id="3.30.930.10">
    <property type="entry name" value="Bira Bifunctional Protein, Domain 2"/>
    <property type="match status" value="1"/>
</dbReference>
<dbReference type="GO" id="GO:0004821">
    <property type="term" value="F:histidine-tRNA ligase activity"/>
    <property type="evidence" value="ECO:0007669"/>
    <property type="project" value="UniProtKB-UniRule"/>
</dbReference>
<dbReference type="PIRSF" id="PIRSF001549">
    <property type="entry name" value="His-tRNA_synth"/>
    <property type="match status" value="1"/>
</dbReference>
<dbReference type="InterPro" id="IPR045864">
    <property type="entry name" value="aa-tRNA-synth_II/BPL/LPL"/>
</dbReference>
<sequence length="452" mass="51693">MSTKNNKKNKIKKTKPRQSRRTFQAVRGMHDILPADQPYWERINQVIKNLARAYGFERLDTPILEETDLFVKGTGADTDIIEKEMYTLRTKGGDQLTLRPEFTPAIMRAYLENGLSGLPHPVRIYSVGPIFRYERPQKGRYRQSHQANFEIIGEKEAVIDAQLIQLFFAMSKELNLKNLVVQINSIGCPNCRPAYRKKLVNFYKNRKKELCLNCQKRLEQNPLRLLDCKETKCQRIAQEAPQIIDQLCGDCHNHFKNVLEFLDEVNIPYMLNPYLVRGLDYYTKTVFEVLPEGEEGDSAEGGARQKRQIALAGGGRYDGLIKLLGGKDTPAAGFAIGLDRIVNLMKEKSVKIVQQKRPLVFLIQLGDLAKKKSLKLFEELRRAGLEVASSFSRDTIKSQLKTADRLEARFSLILGQKEVLDETIIIKEMVSGIQETVPLAKVVKELKKRLRK</sequence>
<evidence type="ECO:0000259" key="8">
    <source>
        <dbReference type="PROSITE" id="PS50862"/>
    </source>
</evidence>
<evidence type="ECO:0000256" key="3">
    <source>
        <dbReference type="ARBA" id="ARBA00023146"/>
    </source>
</evidence>
<feature type="compositionally biased region" description="Basic residues" evidence="7">
    <location>
        <begin position="1"/>
        <end position="20"/>
    </location>
</feature>
<keyword evidence="5 9" id="KW-0436">Ligase</keyword>
<evidence type="ECO:0000256" key="7">
    <source>
        <dbReference type="SAM" id="MobiDB-lite"/>
    </source>
</evidence>
<keyword evidence="5" id="KW-0067">ATP-binding</keyword>
<evidence type="ECO:0000313" key="9">
    <source>
        <dbReference type="EMBL" id="PIV10136.1"/>
    </source>
</evidence>
<dbReference type="GO" id="GO:0005737">
    <property type="term" value="C:cytoplasm"/>
    <property type="evidence" value="ECO:0007669"/>
    <property type="project" value="UniProtKB-SubCell"/>
</dbReference>
<dbReference type="InterPro" id="IPR006195">
    <property type="entry name" value="aa-tRNA-synth_II"/>
</dbReference>
<feature type="binding site" evidence="6">
    <location>
        <position position="150"/>
    </location>
    <ligand>
        <name>L-histidine</name>
        <dbReference type="ChEBI" id="CHEBI:57595"/>
    </ligand>
</feature>
<evidence type="ECO:0000256" key="6">
    <source>
        <dbReference type="PIRSR" id="PIRSR001549-1"/>
    </source>
</evidence>
<comment type="subcellular location">
    <subcellularLocation>
        <location evidence="5">Cytoplasm</location>
    </subcellularLocation>
</comment>
<gene>
    <name evidence="5" type="primary">hisS</name>
    <name evidence="9" type="ORF">COS49_02150</name>
</gene>
<evidence type="ECO:0000256" key="5">
    <source>
        <dbReference type="HAMAP-Rule" id="MF_00127"/>
    </source>
</evidence>
<proteinExistence type="inferred from homology"/>
<dbReference type="InterPro" id="IPR004154">
    <property type="entry name" value="Anticodon-bd"/>
</dbReference>
<dbReference type="InterPro" id="IPR015807">
    <property type="entry name" value="His-tRNA-ligase"/>
</dbReference>
<dbReference type="PANTHER" id="PTHR43707">
    <property type="entry name" value="HISTIDYL-TRNA SYNTHETASE"/>
    <property type="match status" value="1"/>
</dbReference>
<dbReference type="PANTHER" id="PTHR43707:SF1">
    <property type="entry name" value="HISTIDINE--TRNA LIGASE, MITOCHONDRIAL-RELATED"/>
    <property type="match status" value="1"/>
</dbReference>
<feature type="region of interest" description="Disordered" evidence="7">
    <location>
        <begin position="1"/>
        <end position="21"/>
    </location>
</feature>
<comment type="caution">
    <text evidence="9">The sequence shown here is derived from an EMBL/GenBank/DDBJ whole genome shotgun (WGS) entry which is preliminary data.</text>
</comment>
<comment type="catalytic activity">
    <reaction evidence="4 5">
        <text>tRNA(His) + L-histidine + ATP = L-histidyl-tRNA(His) + AMP + diphosphate + H(+)</text>
        <dbReference type="Rhea" id="RHEA:17313"/>
        <dbReference type="Rhea" id="RHEA-COMP:9665"/>
        <dbReference type="Rhea" id="RHEA-COMP:9689"/>
        <dbReference type="ChEBI" id="CHEBI:15378"/>
        <dbReference type="ChEBI" id="CHEBI:30616"/>
        <dbReference type="ChEBI" id="CHEBI:33019"/>
        <dbReference type="ChEBI" id="CHEBI:57595"/>
        <dbReference type="ChEBI" id="CHEBI:78442"/>
        <dbReference type="ChEBI" id="CHEBI:78527"/>
        <dbReference type="ChEBI" id="CHEBI:456215"/>
        <dbReference type="EC" id="6.1.1.21"/>
    </reaction>
</comment>
<dbReference type="InterPro" id="IPR036621">
    <property type="entry name" value="Anticodon-bd_dom_sf"/>
</dbReference>
<feature type="domain" description="Aminoacyl-transfer RNA synthetases class-II family profile" evidence="8">
    <location>
        <begin position="12"/>
        <end position="358"/>
    </location>
</feature>
<dbReference type="PROSITE" id="PS50862">
    <property type="entry name" value="AA_TRNA_LIGASE_II"/>
    <property type="match status" value="1"/>
</dbReference>
<keyword evidence="3 5" id="KW-0030">Aminoacyl-tRNA synthetase</keyword>
<dbReference type="InterPro" id="IPR041715">
    <property type="entry name" value="HisRS-like_core"/>
</dbReference>
<dbReference type="InterPro" id="IPR004516">
    <property type="entry name" value="HisRS/HisZ"/>
</dbReference>
<dbReference type="NCBIfam" id="TIGR00442">
    <property type="entry name" value="hisS"/>
    <property type="match status" value="1"/>
</dbReference>
<feature type="binding site" evidence="6">
    <location>
        <position position="277"/>
    </location>
    <ligand>
        <name>L-histidine</name>
        <dbReference type="ChEBI" id="CHEBI:57595"/>
    </ligand>
</feature>
<dbReference type="SUPFAM" id="SSF52954">
    <property type="entry name" value="Class II aaRS ABD-related"/>
    <property type="match status" value="1"/>
</dbReference>
<keyword evidence="5" id="KW-0648">Protein biosynthesis</keyword>
<keyword evidence="5" id="KW-0963">Cytoplasm</keyword>
<feature type="binding site" evidence="6">
    <location>
        <begin position="101"/>
        <end position="103"/>
    </location>
    <ligand>
        <name>L-histidine</name>
        <dbReference type="ChEBI" id="CHEBI:57595"/>
    </ligand>
</feature>